<dbReference type="Proteomes" id="UP000830343">
    <property type="component" value="Chromosome"/>
</dbReference>
<evidence type="ECO:0000259" key="4">
    <source>
        <dbReference type="Pfam" id="PF25087"/>
    </source>
</evidence>
<dbReference type="InterPro" id="IPR018357">
    <property type="entry name" value="Hexapep_transf_CS"/>
</dbReference>
<dbReference type="Pfam" id="PF17836">
    <property type="entry name" value="PglD_N"/>
    <property type="match status" value="1"/>
</dbReference>
<evidence type="ECO:0000256" key="2">
    <source>
        <dbReference type="ARBA" id="ARBA00022737"/>
    </source>
</evidence>
<organism evidence="5 6">
    <name type="scientific">Macrococcus armenti</name>
    <dbReference type="NCBI Taxonomy" id="2875764"/>
    <lineage>
        <taxon>Bacteria</taxon>
        <taxon>Bacillati</taxon>
        <taxon>Bacillota</taxon>
        <taxon>Bacilli</taxon>
        <taxon>Bacillales</taxon>
        <taxon>Staphylococcaceae</taxon>
        <taxon>Macrococcus</taxon>
    </lineage>
</organism>
<keyword evidence="2" id="KW-0677">Repeat</keyword>
<gene>
    <name evidence="5" type="ORF">MRZ06_03885</name>
</gene>
<dbReference type="EMBL" id="CP094348">
    <property type="protein sequence ID" value="UOB21232.1"/>
    <property type="molecule type" value="Genomic_DNA"/>
</dbReference>
<dbReference type="InterPro" id="IPR011004">
    <property type="entry name" value="Trimer_LpxA-like_sf"/>
</dbReference>
<dbReference type="InterPro" id="IPR050179">
    <property type="entry name" value="Trans_hexapeptide_repeat"/>
</dbReference>
<dbReference type="InterPro" id="IPR020019">
    <property type="entry name" value="AcTrfase_PglD-like"/>
</dbReference>
<reference evidence="5" key="1">
    <citation type="submission" date="2022-03" db="EMBL/GenBank/DDBJ databases">
        <authorList>
            <person name="Vrbovska V."/>
            <person name="Kovarovic V."/>
            <person name="Botka T."/>
            <person name="Pantucek R."/>
        </authorList>
    </citation>
    <scope>NUCLEOTIDE SEQUENCE</scope>
    <source>
        <strain evidence="5">CCM 2609</strain>
    </source>
</reference>
<dbReference type="Pfam" id="PF25087">
    <property type="entry name" value="GMPPB_C"/>
    <property type="match status" value="1"/>
</dbReference>
<proteinExistence type="predicted"/>
<feature type="domain" description="PglD N-terminal" evidence="3">
    <location>
        <begin position="4"/>
        <end position="79"/>
    </location>
</feature>
<evidence type="ECO:0000313" key="6">
    <source>
        <dbReference type="Proteomes" id="UP000830343"/>
    </source>
</evidence>
<name>A0ABY3ZXF1_9STAP</name>
<dbReference type="PANTHER" id="PTHR43300">
    <property type="entry name" value="ACETYLTRANSFERASE"/>
    <property type="match status" value="1"/>
</dbReference>
<dbReference type="PANTHER" id="PTHR43300:SF7">
    <property type="entry name" value="UDP-N-ACETYLBACILLOSAMINE N-ACETYLTRANSFERASE"/>
    <property type="match status" value="1"/>
</dbReference>
<dbReference type="Gene3D" id="3.40.50.20">
    <property type="match status" value="1"/>
</dbReference>
<dbReference type="SUPFAM" id="SSF51161">
    <property type="entry name" value="Trimeric LpxA-like enzymes"/>
    <property type="match status" value="1"/>
</dbReference>
<keyword evidence="6" id="KW-1185">Reference proteome</keyword>
<sequence length="208" mass="22251">MSKDIIIVAAGGHANSVIDSIEESKQFKIVGYIDNKINENIKYPYLGNDESAIKYRNQGITNVVICIGTVKSSSIREKVISFYENLNFQFPVIISPSAIISKNAHIEEGTFIGKNAIINAGATIYKHSIINTGAIIEHDCTIGEYCHIAPGCVLSGGVVIGKNSHVGTNSTIIQNIKIGENVTIGAGSVVVKNIGNNMLGFGVPFKEV</sequence>
<dbReference type="RefSeq" id="WP_243366723.1">
    <property type="nucleotide sequence ID" value="NZ_CP094348.1"/>
</dbReference>
<evidence type="ECO:0000259" key="3">
    <source>
        <dbReference type="Pfam" id="PF17836"/>
    </source>
</evidence>
<accession>A0ABY3ZXF1</accession>
<protein>
    <submittedName>
        <fullName evidence="5">Acetyltransferase</fullName>
    </submittedName>
</protein>
<dbReference type="InterPro" id="IPR056729">
    <property type="entry name" value="GMPPB_C"/>
</dbReference>
<reference evidence="5" key="2">
    <citation type="submission" date="2022-04" db="EMBL/GenBank/DDBJ databases">
        <title>Antimicrobial genetic elements in methicillin-resistant Macrococcus armenti.</title>
        <authorList>
            <person name="Keller J.E."/>
            <person name="Schwendener S."/>
            <person name="Pantucek R."/>
            <person name="Perreten V."/>
        </authorList>
    </citation>
    <scope>NUCLEOTIDE SEQUENCE</scope>
    <source>
        <strain evidence="5">CCM 2609</strain>
    </source>
</reference>
<dbReference type="InterPro" id="IPR041561">
    <property type="entry name" value="PglD_N"/>
</dbReference>
<feature type="domain" description="Mannose-1-phosphate guanyltransferase C-terminal" evidence="4">
    <location>
        <begin position="92"/>
        <end position="164"/>
    </location>
</feature>
<evidence type="ECO:0000313" key="5">
    <source>
        <dbReference type="EMBL" id="UOB21232.1"/>
    </source>
</evidence>
<evidence type="ECO:0000256" key="1">
    <source>
        <dbReference type="ARBA" id="ARBA00022679"/>
    </source>
</evidence>
<dbReference type="NCBIfam" id="TIGR03570">
    <property type="entry name" value="NeuD_NnaD"/>
    <property type="match status" value="1"/>
</dbReference>
<dbReference type="Gene3D" id="2.160.10.10">
    <property type="entry name" value="Hexapeptide repeat proteins"/>
    <property type="match status" value="2"/>
</dbReference>
<keyword evidence="1" id="KW-0808">Transferase</keyword>
<dbReference type="CDD" id="cd03360">
    <property type="entry name" value="LbH_AT_putative"/>
    <property type="match status" value="1"/>
</dbReference>
<dbReference type="PROSITE" id="PS00101">
    <property type="entry name" value="HEXAPEP_TRANSFERASES"/>
    <property type="match status" value="1"/>
</dbReference>